<protein>
    <submittedName>
        <fullName evidence="1">Uncharacterized protein</fullName>
    </submittedName>
</protein>
<proteinExistence type="predicted"/>
<dbReference type="EMBL" id="CM047943">
    <property type="protein sequence ID" value="KAI9900671.1"/>
    <property type="molecule type" value="Genomic_DNA"/>
</dbReference>
<organism evidence="1 2">
    <name type="scientific">Trichothecium roseum</name>
    <dbReference type="NCBI Taxonomy" id="47278"/>
    <lineage>
        <taxon>Eukaryota</taxon>
        <taxon>Fungi</taxon>
        <taxon>Dikarya</taxon>
        <taxon>Ascomycota</taxon>
        <taxon>Pezizomycotina</taxon>
        <taxon>Sordariomycetes</taxon>
        <taxon>Hypocreomycetidae</taxon>
        <taxon>Hypocreales</taxon>
        <taxon>Hypocreales incertae sedis</taxon>
        <taxon>Trichothecium</taxon>
    </lineage>
</organism>
<gene>
    <name evidence="1" type="ORF">N3K66_004933</name>
</gene>
<reference evidence="1" key="1">
    <citation type="submission" date="2022-10" db="EMBL/GenBank/DDBJ databases">
        <title>Complete Genome of Trichothecium roseum strain YXFP-22015, a Plant Pathogen Isolated from Citrus.</title>
        <authorList>
            <person name="Wang Y."/>
            <person name="Zhu L."/>
        </authorList>
    </citation>
    <scope>NUCLEOTIDE SEQUENCE</scope>
    <source>
        <strain evidence="1">YXFP-22015</strain>
    </source>
</reference>
<comment type="caution">
    <text evidence="1">The sequence shown here is derived from an EMBL/GenBank/DDBJ whole genome shotgun (WGS) entry which is preliminary data.</text>
</comment>
<keyword evidence="2" id="KW-1185">Reference proteome</keyword>
<dbReference type="Proteomes" id="UP001163324">
    <property type="component" value="Chromosome 4"/>
</dbReference>
<evidence type="ECO:0000313" key="2">
    <source>
        <dbReference type="Proteomes" id="UP001163324"/>
    </source>
</evidence>
<evidence type="ECO:0000313" key="1">
    <source>
        <dbReference type="EMBL" id="KAI9900671.1"/>
    </source>
</evidence>
<sequence>MSLFEQAILGASVLKHRIVLAPILQRHGDDELARYFNEVQPEGGLVITPDVLTRASTSTQRKALAALHDKGAVVFAEVLEKDDSTADLSTRLISSAEQALSIGYDGVEINAGTGSTLGKMLHGTVESSVSEVVDVVRRVAEAVPAAKLGIRLCPFDIVDGHHFTDPAVSLEPLLTLAGTELASLAFVRVSAHKRFDDFEFPATQSLDAFRTAIINGGRKTLFISENAYDAEAARAVASSTADLIAVGLPSDANPALIPSARHSSTTGYDLAVPADTQARLQTIRDVFEEGKEYVVPWSSEQQQAGVEGAMSDLGAYLSSLDPSLSYEGTDKKVVWRKSCWFASEGIGRPFLDAEEDIARFDGDLADGLAGLRALREDGGVRASMELLKAVLDGALVTTARAVGVDPRLALRCTARYRVIKYTPHAGAPGGIGLHPDGNLLSALITNGGGLRVYDLDGTVRRPGHDGTIMMGGSTLYRWSAGRYPPTFHDVDIRGEQVKVSIVCFFNFPDMETIPRDPTSVAGEEEQKQGLGEGETGFFHDIRRIKEDDKLPEGELSRLWDVIIEKHKLVLPPSAPQIAV</sequence>
<name>A0ACC0V3E7_9HYPO</name>
<accession>A0ACC0V3E7</accession>